<dbReference type="CDD" id="cd01449">
    <property type="entry name" value="TST_Repeat_2"/>
    <property type="match status" value="1"/>
</dbReference>
<dbReference type="KEGG" id="erz:ER308_18605"/>
<evidence type="ECO:0000256" key="3">
    <source>
        <dbReference type="RuleBase" id="RU000507"/>
    </source>
</evidence>
<evidence type="ECO:0000313" key="5">
    <source>
        <dbReference type="EMBL" id="QBI21378.1"/>
    </source>
</evidence>
<dbReference type="Pfam" id="PF00581">
    <property type="entry name" value="Rhodanese"/>
    <property type="match status" value="2"/>
</dbReference>
<feature type="domain" description="Rhodanese" evidence="4">
    <location>
        <begin position="17"/>
        <end position="124"/>
    </location>
</feature>
<evidence type="ECO:0000256" key="1">
    <source>
        <dbReference type="ARBA" id="ARBA00022737"/>
    </source>
</evidence>
<dbReference type="CDD" id="cd01448">
    <property type="entry name" value="TST_Repeat_1"/>
    <property type="match status" value="1"/>
</dbReference>
<dbReference type="Gene3D" id="3.40.250.10">
    <property type="entry name" value="Rhodanese-like domain"/>
    <property type="match status" value="2"/>
</dbReference>
<dbReference type="PANTHER" id="PTHR43855:SF1">
    <property type="entry name" value="THIOSULFATE SULFURTRANSFERASE"/>
    <property type="match status" value="1"/>
</dbReference>
<dbReference type="InterPro" id="IPR001307">
    <property type="entry name" value="Thiosulphate_STrfase_CS"/>
</dbReference>
<evidence type="ECO:0000313" key="6">
    <source>
        <dbReference type="Proteomes" id="UP000291469"/>
    </source>
</evidence>
<evidence type="ECO:0000256" key="2">
    <source>
        <dbReference type="ARBA" id="ARBA00047549"/>
    </source>
</evidence>
<dbReference type="InterPro" id="IPR036873">
    <property type="entry name" value="Rhodanese-like_dom_sf"/>
</dbReference>
<sequence length="290" mass="32609">MATQSLVTTQWVADHLDDPDVVLAEVDEDTTLYDTDHIPGAIAFHWREDFQDPVRRTFVGPRDFAALMERKGVSRDSHVVFYGGNNNWFAAFAFWYFRSYGHERLSLMDGGRKLWELENRTLTSAPPTRTVTSGYDPPALNESIRVRRDEVLERYVGSPDGVALVDVRSPAEYHGEIIAPERLPQESAMVAGHIPGAQNVPWEHVVHLETGQFRSADELRELYADVGATPDREVVTYCRVGERSSLAWFVLHELLEFPTVRNYDGSWTEYGSLIDVPVSRPAGGDEGGTA</sequence>
<keyword evidence="1" id="KW-0677">Repeat</keyword>
<dbReference type="GO" id="GO:0004792">
    <property type="term" value="F:thiosulfate-cyanide sulfurtransferase activity"/>
    <property type="evidence" value="ECO:0007669"/>
    <property type="project" value="UniProtKB-EC"/>
</dbReference>
<name>A0A411YJB3_9ACTN</name>
<keyword evidence="3 5" id="KW-0808">Transferase</keyword>
<dbReference type="InterPro" id="IPR001763">
    <property type="entry name" value="Rhodanese-like_dom"/>
</dbReference>
<dbReference type="Proteomes" id="UP000291469">
    <property type="component" value="Chromosome"/>
</dbReference>
<accession>A0A411YJB3</accession>
<dbReference type="SMART" id="SM00450">
    <property type="entry name" value="RHOD"/>
    <property type="match status" value="2"/>
</dbReference>
<dbReference type="InterPro" id="IPR051126">
    <property type="entry name" value="Thiosulfate_sulfurtransferase"/>
</dbReference>
<organism evidence="5 6">
    <name type="scientific">Egibacter rhizosphaerae</name>
    <dbReference type="NCBI Taxonomy" id="1670831"/>
    <lineage>
        <taxon>Bacteria</taxon>
        <taxon>Bacillati</taxon>
        <taxon>Actinomycetota</taxon>
        <taxon>Nitriliruptoria</taxon>
        <taxon>Egibacterales</taxon>
        <taxon>Egibacteraceae</taxon>
        <taxon>Egibacter</taxon>
    </lineage>
</organism>
<dbReference type="RefSeq" id="WP_131156371.1">
    <property type="nucleotide sequence ID" value="NZ_CP036402.1"/>
</dbReference>
<reference evidence="5 6" key="1">
    <citation type="submission" date="2019-01" db="EMBL/GenBank/DDBJ databases">
        <title>Egibacter rhizosphaerae EGI 80759T.</title>
        <authorList>
            <person name="Chen D.-D."/>
            <person name="Tian Y."/>
            <person name="Jiao J.-Y."/>
            <person name="Zhang X.-T."/>
            <person name="Zhang Y.-G."/>
            <person name="Zhang Y."/>
            <person name="Xiao M."/>
            <person name="Shu W.-S."/>
            <person name="Li W.-J."/>
        </authorList>
    </citation>
    <scope>NUCLEOTIDE SEQUENCE [LARGE SCALE GENOMIC DNA]</scope>
    <source>
        <strain evidence="5 6">EGI 80759</strain>
    </source>
</reference>
<gene>
    <name evidence="5" type="ORF">ER308_18605</name>
</gene>
<dbReference type="PANTHER" id="PTHR43855">
    <property type="entry name" value="THIOSULFATE SULFURTRANSFERASE"/>
    <property type="match status" value="1"/>
</dbReference>
<dbReference type="PROSITE" id="PS50206">
    <property type="entry name" value="RHODANESE_3"/>
    <property type="match status" value="2"/>
</dbReference>
<dbReference type="OrthoDB" id="9781034at2"/>
<protein>
    <recommendedName>
        <fullName evidence="3">Sulfurtransferase</fullName>
    </recommendedName>
</protein>
<proteinExistence type="predicted"/>
<dbReference type="EMBL" id="CP036402">
    <property type="protein sequence ID" value="QBI21378.1"/>
    <property type="molecule type" value="Genomic_DNA"/>
</dbReference>
<feature type="domain" description="Rhodanese" evidence="4">
    <location>
        <begin position="158"/>
        <end position="279"/>
    </location>
</feature>
<dbReference type="PROSITE" id="PS00380">
    <property type="entry name" value="RHODANESE_1"/>
    <property type="match status" value="1"/>
</dbReference>
<dbReference type="AlphaFoldDB" id="A0A411YJB3"/>
<dbReference type="PROSITE" id="PS00683">
    <property type="entry name" value="RHODANESE_2"/>
    <property type="match status" value="1"/>
</dbReference>
<evidence type="ECO:0000259" key="4">
    <source>
        <dbReference type="PROSITE" id="PS50206"/>
    </source>
</evidence>
<keyword evidence="6" id="KW-1185">Reference proteome</keyword>
<dbReference type="SUPFAM" id="SSF52821">
    <property type="entry name" value="Rhodanese/Cell cycle control phosphatase"/>
    <property type="match status" value="2"/>
</dbReference>
<comment type="catalytic activity">
    <reaction evidence="2">
        <text>thiosulfate + hydrogen cyanide = thiocyanate + sulfite + 2 H(+)</text>
        <dbReference type="Rhea" id="RHEA:16881"/>
        <dbReference type="ChEBI" id="CHEBI:15378"/>
        <dbReference type="ChEBI" id="CHEBI:17359"/>
        <dbReference type="ChEBI" id="CHEBI:18022"/>
        <dbReference type="ChEBI" id="CHEBI:18407"/>
        <dbReference type="ChEBI" id="CHEBI:33542"/>
        <dbReference type="EC" id="2.8.1.1"/>
    </reaction>
</comment>